<feature type="domain" description="EamA" evidence="7">
    <location>
        <begin position="10"/>
        <end position="142"/>
    </location>
</feature>
<keyword evidence="3 6" id="KW-0812">Transmembrane</keyword>
<feature type="transmembrane region" description="Helical" evidence="6">
    <location>
        <begin position="126"/>
        <end position="143"/>
    </location>
</feature>
<feature type="transmembrane region" description="Helical" evidence="6">
    <location>
        <begin position="38"/>
        <end position="56"/>
    </location>
</feature>
<protein>
    <submittedName>
        <fullName evidence="8">DMT family transporter</fullName>
    </submittedName>
</protein>
<keyword evidence="5 6" id="KW-0472">Membrane</keyword>
<keyword evidence="4 6" id="KW-1133">Transmembrane helix</keyword>
<accession>A0ABP8IK67</accession>
<feature type="transmembrane region" description="Helical" evidence="6">
    <location>
        <begin position="218"/>
        <end position="240"/>
    </location>
</feature>
<evidence type="ECO:0000259" key="7">
    <source>
        <dbReference type="Pfam" id="PF00892"/>
    </source>
</evidence>
<proteinExistence type="predicted"/>
<feature type="domain" description="EamA" evidence="7">
    <location>
        <begin position="157"/>
        <end position="289"/>
    </location>
</feature>
<evidence type="ECO:0000256" key="6">
    <source>
        <dbReference type="SAM" id="Phobius"/>
    </source>
</evidence>
<dbReference type="InterPro" id="IPR037185">
    <property type="entry name" value="EmrE-like"/>
</dbReference>
<evidence type="ECO:0000313" key="9">
    <source>
        <dbReference type="Proteomes" id="UP001501011"/>
    </source>
</evidence>
<dbReference type="InterPro" id="IPR050638">
    <property type="entry name" value="AA-Vitamin_Transporters"/>
</dbReference>
<feature type="transmembrane region" description="Helical" evidence="6">
    <location>
        <begin position="99"/>
        <end position="119"/>
    </location>
</feature>
<dbReference type="SUPFAM" id="SSF103481">
    <property type="entry name" value="Multidrug resistance efflux transporter EmrE"/>
    <property type="match status" value="2"/>
</dbReference>
<feature type="transmembrane region" description="Helical" evidence="6">
    <location>
        <begin position="186"/>
        <end position="206"/>
    </location>
</feature>
<dbReference type="RefSeq" id="WP_345292532.1">
    <property type="nucleotide sequence ID" value="NZ_BAABFV010000001.1"/>
</dbReference>
<gene>
    <name evidence="8" type="ORF">GCM10023151_14400</name>
</gene>
<dbReference type="EMBL" id="BAABFV010000001">
    <property type="protein sequence ID" value="GAA4361298.1"/>
    <property type="molecule type" value="Genomic_DNA"/>
</dbReference>
<organism evidence="8 9">
    <name type="scientific">Kangiella marina</name>
    <dbReference type="NCBI Taxonomy" id="1079178"/>
    <lineage>
        <taxon>Bacteria</taxon>
        <taxon>Pseudomonadati</taxon>
        <taxon>Pseudomonadota</taxon>
        <taxon>Gammaproteobacteria</taxon>
        <taxon>Kangiellales</taxon>
        <taxon>Kangiellaceae</taxon>
        <taxon>Kangiella</taxon>
    </lineage>
</organism>
<sequence length="343" mass="38078">MYQNVQKHLAMIGLVCAIVLWAASFVAMKYAIAEFGPILTVFLRMILAAAVLIFFLRPMAKKQQYQKGDWWLLLLLALCEPCLYFIFESYALTYTTASEAGMITSLQPIMVAVAAYYLLKEKLNSRLIVGCLMAVAGVVWLTLSGESSEHASNPMLGNALEFGAITAAAAYCLLARKLSQRYSPVFLTLLQMIMGTLFFLPFLLVQDTVIPTDVSAEGVIAILFLAFGVNIFAFTCYNFAFKTMPASKVGSMMNLLPIGTLFFGWLILDEQLNGTQYLAAGLVLLGVIWSQTKPRSTVFVEHYVVRKSMRERAKQRLLRGFGLEKGESSEYQPQAKAEPKAES</sequence>
<keyword evidence="2" id="KW-1003">Cell membrane</keyword>
<name>A0ABP8IK67_9GAMM</name>
<dbReference type="Gene3D" id="1.10.3730.20">
    <property type="match status" value="2"/>
</dbReference>
<dbReference type="Pfam" id="PF00892">
    <property type="entry name" value="EamA"/>
    <property type="match status" value="2"/>
</dbReference>
<evidence type="ECO:0000313" key="8">
    <source>
        <dbReference type="EMBL" id="GAA4361298.1"/>
    </source>
</evidence>
<keyword evidence="9" id="KW-1185">Reference proteome</keyword>
<feature type="transmembrane region" description="Helical" evidence="6">
    <location>
        <begin position="155"/>
        <end position="174"/>
    </location>
</feature>
<feature type="transmembrane region" description="Helical" evidence="6">
    <location>
        <begin position="252"/>
        <end position="268"/>
    </location>
</feature>
<feature type="transmembrane region" description="Helical" evidence="6">
    <location>
        <begin position="274"/>
        <end position="290"/>
    </location>
</feature>
<evidence type="ECO:0000256" key="2">
    <source>
        <dbReference type="ARBA" id="ARBA00022475"/>
    </source>
</evidence>
<evidence type="ECO:0000256" key="4">
    <source>
        <dbReference type="ARBA" id="ARBA00022989"/>
    </source>
</evidence>
<evidence type="ECO:0000256" key="3">
    <source>
        <dbReference type="ARBA" id="ARBA00022692"/>
    </source>
</evidence>
<feature type="transmembrane region" description="Helical" evidence="6">
    <location>
        <begin position="68"/>
        <end position="87"/>
    </location>
</feature>
<dbReference type="Proteomes" id="UP001501011">
    <property type="component" value="Unassembled WGS sequence"/>
</dbReference>
<evidence type="ECO:0000256" key="5">
    <source>
        <dbReference type="ARBA" id="ARBA00023136"/>
    </source>
</evidence>
<comment type="subcellular location">
    <subcellularLocation>
        <location evidence="1">Cell membrane</location>
        <topology evidence="1">Multi-pass membrane protein</topology>
    </subcellularLocation>
</comment>
<feature type="transmembrane region" description="Helical" evidence="6">
    <location>
        <begin position="12"/>
        <end position="32"/>
    </location>
</feature>
<dbReference type="InterPro" id="IPR000620">
    <property type="entry name" value="EamA_dom"/>
</dbReference>
<dbReference type="PANTHER" id="PTHR32322">
    <property type="entry name" value="INNER MEMBRANE TRANSPORTER"/>
    <property type="match status" value="1"/>
</dbReference>
<dbReference type="PANTHER" id="PTHR32322:SF18">
    <property type="entry name" value="S-ADENOSYLMETHIONINE_S-ADENOSYLHOMOCYSTEINE TRANSPORTER"/>
    <property type="match status" value="1"/>
</dbReference>
<comment type="caution">
    <text evidence="8">The sequence shown here is derived from an EMBL/GenBank/DDBJ whole genome shotgun (WGS) entry which is preliminary data.</text>
</comment>
<reference evidence="9" key="1">
    <citation type="journal article" date="2019" name="Int. J. Syst. Evol. Microbiol.">
        <title>The Global Catalogue of Microorganisms (GCM) 10K type strain sequencing project: providing services to taxonomists for standard genome sequencing and annotation.</title>
        <authorList>
            <consortium name="The Broad Institute Genomics Platform"/>
            <consortium name="The Broad Institute Genome Sequencing Center for Infectious Disease"/>
            <person name="Wu L."/>
            <person name="Ma J."/>
        </authorList>
    </citation>
    <scope>NUCLEOTIDE SEQUENCE [LARGE SCALE GENOMIC DNA]</scope>
    <source>
        <strain evidence="9">JCM 17728</strain>
    </source>
</reference>
<evidence type="ECO:0000256" key="1">
    <source>
        <dbReference type="ARBA" id="ARBA00004651"/>
    </source>
</evidence>